<dbReference type="AlphaFoldDB" id="A0A7X1BVK1"/>
<name>A0A7X1BVK1_9ENTR</name>
<protein>
    <submittedName>
        <fullName evidence="1">Uncharacterized protein</fullName>
    </submittedName>
</protein>
<organism evidence="1 2">
    <name type="scientific">Citrobacter cronae</name>
    <dbReference type="NCBI Taxonomy" id="1748967"/>
    <lineage>
        <taxon>Bacteria</taxon>
        <taxon>Pseudomonadati</taxon>
        <taxon>Pseudomonadota</taxon>
        <taxon>Gammaproteobacteria</taxon>
        <taxon>Enterobacterales</taxon>
        <taxon>Enterobacteriaceae</taxon>
        <taxon>Citrobacter</taxon>
        <taxon>Citrobacter freundii complex</taxon>
    </lineage>
</organism>
<reference evidence="1 2" key="1">
    <citation type="submission" date="2020-08" db="EMBL/GenBank/DDBJ databases">
        <title>Emergence and comparative genomics analysis of Citrobacter in Fennec fox imported from North Africa to China.</title>
        <authorList>
            <person name="Zheng B."/>
        </authorList>
    </citation>
    <scope>NUCLEOTIDE SEQUENCE [LARGE SCALE GENOMIC DNA]</scope>
    <source>
        <strain evidence="1 2">FF141</strain>
    </source>
</reference>
<evidence type="ECO:0000313" key="2">
    <source>
        <dbReference type="Proteomes" id="UP000548504"/>
    </source>
</evidence>
<accession>A0A7X1BVK1</accession>
<gene>
    <name evidence="1" type="ORF">H7I73_23935</name>
</gene>
<sequence length="109" mass="11997">MVDIQISDGTRTGVVTFYGDEALESCDFSVTGDFSIESIMNLFWLITATAEGTGQGIYPINGPMCAPYEMLRVFELTAVTATGVPEAWQEEMEAELQQSYEEFESDSVS</sequence>
<dbReference type="EMBL" id="JACLAG010000010">
    <property type="protein sequence ID" value="MBC2622693.1"/>
    <property type="molecule type" value="Genomic_DNA"/>
</dbReference>
<proteinExistence type="predicted"/>
<dbReference type="RefSeq" id="WP_185656571.1">
    <property type="nucleotide sequence ID" value="NZ_JACLAG010000010.1"/>
</dbReference>
<dbReference type="Proteomes" id="UP000548504">
    <property type="component" value="Unassembled WGS sequence"/>
</dbReference>
<comment type="caution">
    <text evidence="1">The sequence shown here is derived from an EMBL/GenBank/DDBJ whole genome shotgun (WGS) entry which is preliminary data.</text>
</comment>
<evidence type="ECO:0000313" key="1">
    <source>
        <dbReference type="EMBL" id="MBC2622693.1"/>
    </source>
</evidence>